<keyword evidence="3" id="KW-1185">Reference proteome</keyword>
<evidence type="ECO:0000313" key="2">
    <source>
        <dbReference type="EMBL" id="TNV80976.1"/>
    </source>
</evidence>
<reference evidence="2" key="1">
    <citation type="submission" date="2019-06" db="EMBL/GenBank/DDBJ databases">
        <authorList>
            <person name="Zheng W."/>
        </authorList>
    </citation>
    <scope>NUCLEOTIDE SEQUENCE</scope>
    <source>
        <strain evidence="2">QDHG01</strain>
    </source>
</reference>
<keyword evidence="1" id="KW-0175">Coiled coil</keyword>
<dbReference type="OrthoDB" id="10689284at2759"/>
<organism evidence="2 3">
    <name type="scientific">Halteria grandinella</name>
    <dbReference type="NCBI Taxonomy" id="5974"/>
    <lineage>
        <taxon>Eukaryota</taxon>
        <taxon>Sar</taxon>
        <taxon>Alveolata</taxon>
        <taxon>Ciliophora</taxon>
        <taxon>Intramacronucleata</taxon>
        <taxon>Spirotrichea</taxon>
        <taxon>Stichotrichia</taxon>
        <taxon>Sporadotrichida</taxon>
        <taxon>Halteriidae</taxon>
        <taxon>Halteria</taxon>
    </lineage>
</organism>
<evidence type="ECO:0000256" key="1">
    <source>
        <dbReference type="SAM" id="Coils"/>
    </source>
</evidence>
<gene>
    <name evidence="2" type="ORF">FGO68_gene14198</name>
</gene>
<sequence>MDQQIKTVASIIGKTALSQNRLEQSRNITESQSQSRYKRPQTALVVKFEGVKQGGSKSGSKLLKTSFSRNVAQLTTTAASTNMKGGGQVGLNSTFYQSTLHKEALSSFRKQTMPLKLNEGERPRTGHSLMKGSSRTGLMFEARHHSALPTQQTKRPQTGIHILLTDNNFTDESGISHQPLSNQRKSLRDVVLNLNKSPRAQKKPLREMNFKEVIDHMHERQCFKNIKKYKEELLDLRAQQGAGNRNISHGRLKQERQELIKNIKPLTSQLAYKHRLLNSYVQLYRERLSLANTKADFQSSLTSSAHAPVTQCTITIDFDELHRLTHATEEAGFDPYSQYVKIMGQQRQQQKQAQGTVKKEVEDVSMDKMLQKILNKKKKKEPFRPQSALNQTAIVTHERVQTPLFGQTQQDLKSFYTGLNKYTKQSQSQSRKLSRTMRLNFGKYETECSNLGKMIVKTSKQIVEEQNELERQKNQDDAERRAAQQRAIEEQMLEMIRQRSKNVW</sequence>
<comment type="caution">
    <text evidence="2">The sequence shown here is derived from an EMBL/GenBank/DDBJ whole genome shotgun (WGS) entry which is preliminary data.</text>
</comment>
<dbReference type="EMBL" id="RRYP01006751">
    <property type="protein sequence ID" value="TNV80976.1"/>
    <property type="molecule type" value="Genomic_DNA"/>
</dbReference>
<feature type="coiled-coil region" evidence="1">
    <location>
        <begin position="455"/>
        <end position="486"/>
    </location>
</feature>
<protein>
    <submittedName>
        <fullName evidence="2">Uncharacterized protein</fullName>
    </submittedName>
</protein>
<name>A0A8J8T489_HALGN</name>
<dbReference type="Proteomes" id="UP000785679">
    <property type="component" value="Unassembled WGS sequence"/>
</dbReference>
<dbReference type="AlphaFoldDB" id="A0A8J8T489"/>
<evidence type="ECO:0000313" key="3">
    <source>
        <dbReference type="Proteomes" id="UP000785679"/>
    </source>
</evidence>
<proteinExistence type="predicted"/>
<accession>A0A8J8T489</accession>